<evidence type="ECO:0000313" key="7">
    <source>
        <dbReference type="Proteomes" id="UP001589747"/>
    </source>
</evidence>
<proteinExistence type="predicted"/>
<dbReference type="Pfam" id="PF13411">
    <property type="entry name" value="MerR_1"/>
    <property type="match status" value="1"/>
</dbReference>
<evidence type="ECO:0000256" key="2">
    <source>
        <dbReference type="ARBA" id="ARBA00023125"/>
    </source>
</evidence>
<keyword evidence="7" id="KW-1185">Reference proteome</keyword>
<feature type="coiled-coil region" evidence="4">
    <location>
        <begin position="90"/>
        <end position="120"/>
    </location>
</feature>
<dbReference type="SMART" id="SM00422">
    <property type="entry name" value="HTH_MERR"/>
    <property type="match status" value="1"/>
</dbReference>
<dbReference type="PROSITE" id="PS50937">
    <property type="entry name" value="HTH_MERR_2"/>
    <property type="match status" value="1"/>
</dbReference>
<dbReference type="PANTHER" id="PTHR30204:SF94">
    <property type="entry name" value="HEAVY METAL-DEPENDENT TRANSCRIPTIONAL REGULATOR HI_0293-RELATED"/>
    <property type="match status" value="1"/>
</dbReference>
<gene>
    <name evidence="6" type="ORF">ACFFSY_22010</name>
</gene>
<keyword evidence="4" id="KW-0175">Coiled coil</keyword>
<dbReference type="PANTHER" id="PTHR30204">
    <property type="entry name" value="REDOX-CYCLING DRUG-SENSING TRANSCRIPTIONAL ACTIVATOR SOXR"/>
    <property type="match status" value="1"/>
</dbReference>
<dbReference type="RefSeq" id="WP_377498104.1">
    <property type="nucleotide sequence ID" value="NZ_JBHMDO010000034.1"/>
</dbReference>
<feature type="domain" description="HTH merR-type" evidence="5">
    <location>
        <begin position="7"/>
        <end position="71"/>
    </location>
</feature>
<dbReference type="EMBL" id="JBHMDO010000034">
    <property type="protein sequence ID" value="MFB9328619.1"/>
    <property type="molecule type" value="Genomic_DNA"/>
</dbReference>
<evidence type="ECO:0000256" key="1">
    <source>
        <dbReference type="ARBA" id="ARBA00023015"/>
    </source>
</evidence>
<evidence type="ECO:0000259" key="5">
    <source>
        <dbReference type="PROSITE" id="PS50937"/>
    </source>
</evidence>
<dbReference type="Gene3D" id="1.10.1660.10">
    <property type="match status" value="1"/>
</dbReference>
<organism evidence="6 7">
    <name type="scientific">Paenibacillus aurantiacus</name>
    <dbReference type="NCBI Taxonomy" id="1936118"/>
    <lineage>
        <taxon>Bacteria</taxon>
        <taxon>Bacillati</taxon>
        <taxon>Bacillota</taxon>
        <taxon>Bacilli</taxon>
        <taxon>Bacillales</taxon>
        <taxon>Paenibacillaceae</taxon>
        <taxon>Paenibacillus</taxon>
    </lineage>
</organism>
<reference evidence="6 7" key="1">
    <citation type="submission" date="2024-09" db="EMBL/GenBank/DDBJ databases">
        <authorList>
            <person name="Sun Q."/>
            <person name="Mori K."/>
        </authorList>
    </citation>
    <scope>NUCLEOTIDE SEQUENCE [LARGE SCALE GENOMIC DNA]</scope>
    <source>
        <strain evidence="6 7">TISTR 2452</strain>
    </source>
</reference>
<keyword evidence="1" id="KW-0805">Transcription regulation</keyword>
<dbReference type="InterPro" id="IPR000551">
    <property type="entry name" value="MerR-type_HTH_dom"/>
</dbReference>
<dbReference type="InterPro" id="IPR047057">
    <property type="entry name" value="MerR_fam"/>
</dbReference>
<evidence type="ECO:0000313" key="6">
    <source>
        <dbReference type="EMBL" id="MFB9328619.1"/>
    </source>
</evidence>
<keyword evidence="2" id="KW-0238">DNA-binding</keyword>
<keyword evidence="3" id="KW-0804">Transcription</keyword>
<protein>
    <submittedName>
        <fullName evidence="6">MerR family transcriptional regulator</fullName>
    </submittedName>
</protein>
<name>A0ABV5KTR0_9BACL</name>
<accession>A0ABV5KTR0</accession>
<dbReference type="SUPFAM" id="SSF46955">
    <property type="entry name" value="Putative DNA-binding domain"/>
    <property type="match status" value="1"/>
</dbReference>
<dbReference type="Proteomes" id="UP001589747">
    <property type="component" value="Unassembled WGS sequence"/>
</dbReference>
<comment type="caution">
    <text evidence="6">The sequence shown here is derived from an EMBL/GenBank/DDBJ whole genome shotgun (WGS) entry which is preliminary data.</text>
</comment>
<dbReference type="InterPro" id="IPR009061">
    <property type="entry name" value="DNA-bd_dom_put_sf"/>
</dbReference>
<dbReference type="PRINTS" id="PR00040">
    <property type="entry name" value="HTHMERR"/>
</dbReference>
<evidence type="ECO:0000256" key="4">
    <source>
        <dbReference type="SAM" id="Coils"/>
    </source>
</evidence>
<sequence>MPYLRNEVAKLANMNLETIRYYEQIGLIQAPARSEAGYRLYSDEVFEQLALIRHAKECGFTLNEIRKARLKAASGGIGMQDFIALIDRKALALEKEIEAIARTRAKLNELREGLLAAEKSSGMQGTIDMLQVKV</sequence>
<evidence type="ECO:0000256" key="3">
    <source>
        <dbReference type="ARBA" id="ARBA00023163"/>
    </source>
</evidence>